<evidence type="ECO:0000259" key="3">
    <source>
        <dbReference type="PROSITE" id="PS50110"/>
    </source>
</evidence>
<protein>
    <submittedName>
        <fullName evidence="5">DNA-binding response regulator</fullName>
    </submittedName>
</protein>
<dbReference type="InterPro" id="IPR001789">
    <property type="entry name" value="Sig_transdc_resp-reg_receiver"/>
</dbReference>
<reference evidence="6" key="1">
    <citation type="journal article" date="2019" name="Int. J. Syst. Evol. Microbiol.">
        <title>The Global Catalogue of Microorganisms (GCM) 10K type strain sequencing project: providing services to taxonomists for standard genome sequencing and annotation.</title>
        <authorList>
            <consortium name="The Broad Institute Genomics Platform"/>
            <consortium name="The Broad Institute Genome Sequencing Center for Infectious Disease"/>
            <person name="Wu L."/>
            <person name="Ma J."/>
        </authorList>
    </citation>
    <scope>NUCLEOTIDE SEQUENCE [LARGE SCALE GENOMIC DNA]</scope>
    <source>
        <strain evidence="6">JCM 1365</strain>
    </source>
</reference>
<evidence type="ECO:0000256" key="1">
    <source>
        <dbReference type="ARBA" id="ARBA00023125"/>
    </source>
</evidence>
<organism evidence="5 6">
    <name type="scientific">Terrabacter tumescens</name>
    <dbReference type="NCBI Taxonomy" id="60443"/>
    <lineage>
        <taxon>Bacteria</taxon>
        <taxon>Bacillati</taxon>
        <taxon>Actinomycetota</taxon>
        <taxon>Actinomycetes</taxon>
        <taxon>Micrococcales</taxon>
        <taxon>Intrasporangiaceae</taxon>
        <taxon>Terrabacter</taxon>
    </lineage>
</organism>
<evidence type="ECO:0000259" key="4">
    <source>
        <dbReference type="PROSITE" id="PS50930"/>
    </source>
</evidence>
<dbReference type="InterPro" id="IPR011006">
    <property type="entry name" value="CheY-like_superfamily"/>
</dbReference>
<evidence type="ECO:0000256" key="2">
    <source>
        <dbReference type="PROSITE-ProRule" id="PRU00169"/>
    </source>
</evidence>
<dbReference type="InterPro" id="IPR039420">
    <property type="entry name" value="WalR-like"/>
</dbReference>
<dbReference type="PROSITE" id="PS50110">
    <property type="entry name" value="RESPONSE_REGULATORY"/>
    <property type="match status" value="1"/>
</dbReference>
<dbReference type="EMBL" id="BMNZ01000006">
    <property type="protein sequence ID" value="GGN02960.1"/>
    <property type="molecule type" value="Genomic_DNA"/>
</dbReference>
<dbReference type="SMART" id="SM00850">
    <property type="entry name" value="LytTR"/>
    <property type="match status" value="1"/>
</dbReference>
<dbReference type="PANTHER" id="PTHR48111">
    <property type="entry name" value="REGULATOR OF RPOS"/>
    <property type="match status" value="1"/>
</dbReference>
<dbReference type="Gene3D" id="3.40.50.2300">
    <property type="match status" value="1"/>
</dbReference>
<dbReference type="Pfam" id="PF04397">
    <property type="entry name" value="LytTR"/>
    <property type="match status" value="1"/>
</dbReference>
<evidence type="ECO:0000313" key="5">
    <source>
        <dbReference type="EMBL" id="GGN02960.1"/>
    </source>
</evidence>
<dbReference type="SUPFAM" id="SSF52172">
    <property type="entry name" value="CheY-like"/>
    <property type="match status" value="1"/>
</dbReference>
<proteinExistence type="predicted"/>
<dbReference type="InterPro" id="IPR007492">
    <property type="entry name" value="LytTR_DNA-bd_dom"/>
</dbReference>
<dbReference type="Pfam" id="PF00072">
    <property type="entry name" value="Response_reg"/>
    <property type="match status" value="1"/>
</dbReference>
<sequence>MTGPANATEAHGDAPSSPDVAPLLKVLAVDDEAPALDELAWMLGRHECVRQVVPAGSGEAALRVLHEEQVDAIFMDVQMPGLSGLDLARVLSRFTTQPPIVFVTAHEQHAVDAFELNVVDYVLKPVRDERLDQAVRRVVRQVSGREPVAASADESIVVELAGVSRLVPRSEVLFVEAQGDYARLHTATESHLVRVPLTTLADQWREAGFVRIHRSSLVALGHISEWRTESGRTTVVVGGHELVVSRRHTRALRDLLVRRAQPLGRGGS</sequence>
<evidence type="ECO:0000313" key="6">
    <source>
        <dbReference type="Proteomes" id="UP000623461"/>
    </source>
</evidence>
<feature type="modified residue" description="4-aspartylphosphate" evidence="2">
    <location>
        <position position="76"/>
    </location>
</feature>
<keyword evidence="1 5" id="KW-0238">DNA-binding</keyword>
<feature type="domain" description="HTH LytTR-type" evidence="4">
    <location>
        <begin position="156"/>
        <end position="258"/>
    </location>
</feature>
<dbReference type="PANTHER" id="PTHR48111:SF69">
    <property type="entry name" value="RESPONSE REGULATOR RECEIVER"/>
    <property type="match status" value="1"/>
</dbReference>
<dbReference type="PROSITE" id="PS50930">
    <property type="entry name" value="HTH_LYTTR"/>
    <property type="match status" value="1"/>
</dbReference>
<dbReference type="RefSeq" id="WP_229675047.1">
    <property type="nucleotide sequence ID" value="NZ_BMNZ01000006.1"/>
</dbReference>
<gene>
    <name evidence="5" type="ORF">GCM10009721_32790</name>
</gene>
<dbReference type="Gene3D" id="2.40.50.1020">
    <property type="entry name" value="LytTr DNA-binding domain"/>
    <property type="match status" value="1"/>
</dbReference>
<dbReference type="SMART" id="SM00448">
    <property type="entry name" value="REC"/>
    <property type="match status" value="1"/>
</dbReference>
<dbReference type="GO" id="GO:0003677">
    <property type="term" value="F:DNA binding"/>
    <property type="evidence" value="ECO:0007669"/>
    <property type="project" value="UniProtKB-KW"/>
</dbReference>
<name>A0ABQ2IAM5_9MICO</name>
<feature type="domain" description="Response regulatory" evidence="3">
    <location>
        <begin position="25"/>
        <end position="139"/>
    </location>
</feature>
<dbReference type="Proteomes" id="UP000623461">
    <property type="component" value="Unassembled WGS sequence"/>
</dbReference>
<keyword evidence="2" id="KW-0597">Phosphoprotein</keyword>
<keyword evidence="6" id="KW-1185">Reference proteome</keyword>
<comment type="caution">
    <text evidence="5">The sequence shown here is derived from an EMBL/GenBank/DDBJ whole genome shotgun (WGS) entry which is preliminary data.</text>
</comment>
<accession>A0ABQ2IAM5</accession>